<dbReference type="PANTHER" id="PTHR19328">
    <property type="entry name" value="HEDGEHOG-INTERACTING PROTEIN"/>
    <property type="match status" value="1"/>
</dbReference>
<organism evidence="3 4">
    <name type="scientific">Aeromicrobium panaciterrae</name>
    <dbReference type="NCBI Taxonomy" id="363861"/>
    <lineage>
        <taxon>Bacteria</taxon>
        <taxon>Bacillati</taxon>
        <taxon>Actinomycetota</taxon>
        <taxon>Actinomycetes</taxon>
        <taxon>Propionibacteriales</taxon>
        <taxon>Nocardioidaceae</taxon>
        <taxon>Aeromicrobium</taxon>
    </lineage>
</organism>
<comment type="caution">
    <text evidence="3">The sequence shown here is derived from an EMBL/GenBank/DDBJ whole genome shotgun (WGS) entry which is preliminary data.</text>
</comment>
<keyword evidence="1" id="KW-0732">Signal</keyword>
<reference evidence="3 4" key="1">
    <citation type="submission" date="2023-07" db="EMBL/GenBank/DDBJ databases">
        <title>Sorghum-associated microbial communities from plants grown in Nebraska, USA.</title>
        <authorList>
            <person name="Schachtman D."/>
        </authorList>
    </citation>
    <scope>NUCLEOTIDE SEQUENCE [LARGE SCALE GENOMIC DNA]</scope>
    <source>
        <strain evidence="3 4">BE248</strain>
    </source>
</reference>
<feature type="signal peptide" evidence="1">
    <location>
        <begin position="1"/>
        <end position="28"/>
    </location>
</feature>
<dbReference type="SUPFAM" id="SSF50952">
    <property type="entry name" value="Soluble quinoprotein glucose dehydrogenase"/>
    <property type="match status" value="1"/>
</dbReference>
<dbReference type="PANTHER" id="PTHR19328:SF13">
    <property type="entry name" value="HIPL1 PROTEIN"/>
    <property type="match status" value="1"/>
</dbReference>
<feature type="domain" description="Glucose/Sorbosone dehydrogenase" evidence="2">
    <location>
        <begin position="42"/>
        <end position="377"/>
    </location>
</feature>
<dbReference type="InterPro" id="IPR011042">
    <property type="entry name" value="6-blade_b-propeller_TolB-like"/>
</dbReference>
<dbReference type="RefSeq" id="WP_309972167.1">
    <property type="nucleotide sequence ID" value="NZ_JAVDWH010000001.1"/>
</dbReference>
<name>A0ABU1URY0_9ACTN</name>
<dbReference type="EMBL" id="JAVDWH010000001">
    <property type="protein sequence ID" value="MDR7087951.1"/>
    <property type="molecule type" value="Genomic_DNA"/>
</dbReference>
<accession>A0ABU1URY0</accession>
<gene>
    <name evidence="3" type="ORF">J2X11_002790</name>
</gene>
<keyword evidence="4" id="KW-1185">Reference proteome</keyword>
<evidence type="ECO:0000313" key="3">
    <source>
        <dbReference type="EMBL" id="MDR7087951.1"/>
    </source>
</evidence>
<evidence type="ECO:0000259" key="2">
    <source>
        <dbReference type="Pfam" id="PF07995"/>
    </source>
</evidence>
<dbReference type="InterPro" id="IPR011041">
    <property type="entry name" value="Quinoprot_gluc/sorb_DH_b-prop"/>
</dbReference>
<dbReference type="InterPro" id="IPR012938">
    <property type="entry name" value="Glc/Sorbosone_DH"/>
</dbReference>
<protein>
    <submittedName>
        <fullName evidence="3">Glucose/arabinose dehydrogenase</fullName>
    </submittedName>
</protein>
<sequence length="388" mass="41126">MKARSIAFIVASALTVLTLTAVSSPSQAAPPPLDVEELEVGLSIPWDITFLPDGSMLYTQRDLKTVTLRQSNGTKTVVLNSPAGMWNSGETGLMGIEADTSDSSGLTFFTCHGYKSGSTQDVRVVRWRLNAERTSATLDRTLFGGLPSTSGRHGGCSLVKGGSYALYVGTGDAATGKNPQSRTSGGGKVLRVDTRTGAGYAGNPFISSSVAMKRRVWTYGHRNVQGLARHSSSRIWSVEHGSYRDDEVNSLKKGGNYGWNPVPRKSGDPSYNEGSNSPMTDYNISGDQRGAAWRSGDPTVATSGATFLYGSMWGSYSGRLAVTALKDQSLRFMSVSSTYGIGTVTMPPELDGDFGRLRGAVQGPDGALYLTTSNGAGVDKILRVTPSS</sequence>
<evidence type="ECO:0000313" key="4">
    <source>
        <dbReference type="Proteomes" id="UP001257739"/>
    </source>
</evidence>
<evidence type="ECO:0000256" key="1">
    <source>
        <dbReference type="SAM" id="SignalP"/>
    </source>
</evidence>
<feature type="chain" id="PRO_5046235466" evidence="1">
    <location>
        <begin position="29"/>
        <end position="388"/>
    </location>
</feature>
<dbReference type="Proteomes" id="UP001257739">
    <property type="component" value="Unassembled WGS sequence"/>
</dbReference>
<dbReference type="Gene3D" id="2.120.10.30">
    <property type="entry name" value="TolB, C-terminal domain"/>
    <property type="match status" value="1"/>
</dbReference>
<proteinExistence type="predicted"/>
<dbReference type="Pfam" id="PF07995">
    <property type="entry name" value="GSDH"/>
    <property type="match status" value="1"/>
</dbReference>